<evidence type="ECO:0000256" key="7">
    <source>
        <dbReference type="SAM" id="Phobius"/>
    </source>
</evidence>
<dbReference type="PROSITE" id="PS00108">
    <property type="entry name" value="PROTEIN_KINASE_ST"/>
    <property type="match status" value="1"/>
</dbReference>
<evidence type="ECO:0000259" key="8">
    <source>
        <dbReference type="PROSITE" id="PS50011"/>
    </source>
</evidence>
<feature type="transmembrane region" description="Helical" evidence="7">
    <location>
        <begin position="309"/>
        <end position="330"/>
    </location>
</feature>
<keyword evidence="7" id="KW-0812">Transmembrane</keyword>
<keyword evidence="3 9" id="KW-0808">Transferase</keyword>
<organism evidence="9">
    <name type="scientific">Telmatobacter sp. DSM 110680</name>
    <dbReference type="NCBI Taxonomy" id="3036704"/>
    <lineage>
        <taxon>Bacteria</taxon>
        <taxon>Pseudomonadati</taxon>
        <taxon>Acidobacteriota</taxon>
        <taxon>Terriglobia</taxon>
        <taxon>Terriglobales</taxon>
        <taxon>Acidobacteriaceae</taxon>
        <taxon>Telmatobacter</taxon>
    </lineage>
</organism>
<reference evidence="9" key="1">
    <citation type="submission" date="2023-03" db="EMBL/GenBank/DDBJ databases">
        <title>Edaphobacter sp.</title>
        <authorList>
            <person name="Huber K.J."/>
            <person name="Papendorf J."/>
            <person name="Pilke C."/>
            <person name="Bunk B."/>
            <person name="Sproeer C."/>
            <person name="Pester M."/>
        </authorList>
    </citation>
    <scope>NUCLEOTIDE SEQUENCE</scope>
    <source>
        <strain evidence="9">DSM 110680</strain>
    </source>
</reference>
<evidence type="ECO:0000256" key="2">
    <source>
        <dbReference type="ARBA" id="ARBA00022527"/>
    </source>
</evidence>
<protein>
    <recommendedName>
        <fullName evidence="1">non-specific serine/threonine protein kinase</fullName>
        <ecNumber evidence="1">2.7.11.1</ecNumber>
    </recommendedName>
</protein>
<evidence type="ECO:0000313" key="9">
    <source>
        <dbReference type="EMBL" id="XBH19729.1"/>
    </source>
</evidence>
<evidence type="ECO:0000256" key="5">
    <source>
        <dbReference type="ARBA" id="ARBA00022777"/>
    </source>
</evidence>
<dbReference type="GO" id="GO:0005524">
    <property type="term" value="F:ATP binding"/>
    <property type="evidence" value="ECO:0007669"/>
    <property type="project" value="UniProtKB-KW"/>
</dbReference>
<dbReference type="InterPro" id="IPR008271">
    <property type="entry name" value="Ser/Thr_kinase_AS"/>
</dbReference>
<evidence type="ECO:0000256" key="6">
    <source>
        <dbReference type="ARBA" id="ARBA00022840"/>
    </source>
</evidence>
<gene>
    <name evidence="9" type="ORF">P8935_10530</name>
</gene>
<sequence>MKESEGRTRILPMTTYEAGDTLDHYRIEAVVAHSGMAVLYRATDIEAGRQVAIKVPLAEMEADPVLLERFKREQEIGITLDHPGVVKTFADEDRSRLYMVIEWVDGRLLRTILNEEKKLPTERAVKITLGICDALDYMHKRGIVHRDLKPENVMVFDDDEIKLIDFGIAMKEDARRLTFVNVSSLLGTPDYISPEQVKGGRGDQRSDIYSVGIMLYEMLTGTVPFAGPNPLAVMNARVLNDVKPPRELNSEISPELEEILFRALEREPRHRYATASEMMWDLEHQEQVGVEPRGERPVKVAGRKINRKVLHYAAMAFVPLFLFALMLLLARR</sequence>
<keyword evidence="7" id="KW-1133">Transmembrane helix</keyword>
<keyword evidence="7" id="KW-0472">Membrane</keyword>
<dbReference type="GO" id="GO:0004674">
    <property type="term" value="F:protein serine/threonine kinase activity"/>
    <property type="evidence" value="ECO:0007669"/>
    <property type="project" value="UniProtKB-KW"/>
</dbReference>
<dbReference type="EMBL" id="CP121196">
    <property type="protein sequence ID" value="XBH19729.1"/>
    <property type="molecule type" value="Genomic_DNA"/>
</dbReference>
<dbReference type="AlphaFoldDB" id="A0AAU7DPB6"/>
<dbReference type="InterPro" id="IPR011009">
    <property type="entry name" value="Kinase-like_dom_sf"/>
</dbReference>
<dbReference type="Gene3D" id="3.30.200.20">
    <property type="entry name" value="Phosphorylase Kinase, domain 1"/>
    <property type="match status" value="1"/>
</dbReference>
<name>A0AAU7DPB6_9BACT</name>
<dbReference type="Pfam" id="PF00069">
    <property type="entry name" value="Pkinase"/>
    <property type="match status" value="1"/>
</dbReference>
<dbReference type="CDD" id="cd14014">
    <property type="entry name" value="STKc_PknB_like"/>
    <property type="match status" value="1"/>
</dbReference>
<dbReference type="SMART" id="SM00220">
    <property type="entry name" value="S_TKc"/>
    <property type="match status" value="1"/>
</dbReference>
<keyword evidence="2" id="KW-0723">Serine/threonine-protein kinase</keyword>
<keyword evidence="6" id="KW-0067">ATP-binding</keyword>
<dbReference type="PROSITE" id="PS50011">
    <property type="entry name" value="PROTEIN_KINASE_DOM"/>
    <property type="match status" value="1"/>
</dbReference>
<accession>A0AAU7DPB6</accession>
<dbReference type="InterPro" id="IPR000719">
    <property type="entry name" value="Prot_kinase_dom"/>
</dbReference>
<dbReference type="RefSeq" id="WP_348264950.1">
    <property type="nucleotide sequence ID" value="NZ_CP121196.1"/>
</dbReference>
<evidence type="ECO:0000256" key="4">
    <source>
        <dbReference type="ARBA" id="ARBA00022741"/>
    </source>
</evidence>
<dbReference type="EC" id="2.7.11.1" evidence="1"/>
<dbReference type="SUPFAM" id="SSF56112">
    <property type="entry name" value="Protein kinase-like (PK-like)"/>
    <property type="match status" value="1"/>
</dbReference>
<dbReference type="PANTHER" id="PTHR43289">
    <property type="entry name" value="MITOGEN-ACTIVATED PROTEIN KINASE KINASE KINASE 20-RELATED"/>
    <property type="match status" value="1"/>
</dbReference>
<dbReference type="FunFam" id="1.10.510.10:FF:000021">
    <property type="entry name" value="Serine/threonine protein kinase"/>
    <property type="match status" value="1"/>
</dbReference>
<dbReference type="PANTHER" id="PTHR43289:SF6">
    <property type="entry name" value="SERINE_THREONINE-PROTEIN KINASE NEKL-3"/>
    <property type="match status" value="1"/>
</dbReference>
<feature type="domain" description="Protein kinase" evidence="8">
    <location>
        <begin position="25"/>
        <end position="287"/>
    </location>
</feature>
<dbReference type="Gene3D" id="1.10.510.10">
    <property type="entry name" value="Transferase(Phosphotransferase) domain 1"/>
    <property type="match status" value="1"/>
</dbReference>
<proteinExistence type="predicted"/>
<evidence type="ECO:0000256" key="1">
    <source>
        <dbReference type="ARBA" id="ARBA00012513"/>
    </source>
</evidence>
<keyword evidence="5 9" id="KW-0418">Kinase</keyword>
<keyword evidence="4" id="KW-0547">Nucleotide-binding</keyword>
<evidence type="ECO:0000256" key="3">
    <source>
        <dbReference type="ARBA" id="ARBA00022679"/>
    </source>
</evidence>